<sequence>MSVMDNFDSWKQFLGSRLNQAESKGLQEGAASELAYEIGDYLAGHVDPKNEEEATLRDLWNASNKEEQHAIANAMIKMVQNSNR</sequence>
<dbReference type="Proteomes" id="UP000199225">
    <property type="component" value="Unassembled WGS sequence"/>
</dbReference>
<dbReference type="OrthoDB" id="2382009at2"/>
<dbReference type="AlphaFoldDB" id="A0A1G8Q772"/>
<dbReference type="EMBL" id="FNEV01000001">
    <property type="protein sequence ID" value="SDJ00659.1"/>
    <property type="molecule type" value="Genomic_DNA"/>
</dbReference>
<dbReference type="STRING" id="86666.SAMN04490247_0440"/>
<dbReference type="Gene3D" id="1.10.760.20">
    <property type="entry name" value="Protein of unknown function DUF3243"/>
    <property type="match status" value="1"/>
</dbReference>
<reference evidence="2" key="1">
    <citation type="submission" date="2016-10" db="EMBL/GenBank/DDBJ databases">
        <authorList>
            <person name="Varghese N."/>
            <person name="Submissions S."/>
        </authorList>
    </citation>
    <scope>NUCLEOTIDE SEQUENCE [LARGE SCALE GENOMIC DNA]</scope>
    <source>
        <strain evidence="2">DSM 4771</strain>
    </source>
</reference>
<dbReference type="InterPro" id="IPR021637">
    <property type="entry name" value="DUF3243"/>
</dbReference>
<dbReference type="InterPro" id="IPR038292">
    <property type="entry name" value="YmfJ/YflH_sf"/>
</dbReference>
<accession>A0A1G8Q772</accession>
<dbReference type="PIRSF" id="PIRSF004764">
    <property type="entry name" value="YmfJ"/>
    <property type="match status" value="1"/>
</dbReference>
<evidence type="ECO:0000313" key="1">
    <source>
        <dbReference type="EMBL" id="SDJ00659.1"/>
    </source>
</evidence>
<dbReference type="RefSeq" id="WP_093191531.1">
    <property type="nucleotide sequence ID" value="NZ_FNEV01000001.1"/>
</dbReference>
<dbReference type="Pfam" id="PF11588">
    <property type="entry name" value="DUF3243"/>
    <property type="match status" value="1"/>
</dbReference>
<evidence type="ECO:0008006" key="3">
    <source>
        <dbReference type="Google" id="ProtNLM"/>
    </source>
</evidence>
<evidence type="ECO:0000313" key="2">
    <source>
        <dbReference type="Proteomes" id="UP000199225"/>
    </source>
</evidence>
<keyword evidence="2" id="KW-1185">Reference proteome</keyword>
<protein>
    <recommendedName>
        <fullName evidence="3">DUF3243 domain-containing protein</fullName>
    </recommendedName>
</protein>
<gene>
    <name evidence="1" type="ORF">SAMN04490247_0440</name>
</gene>
<name>A0A1G8Q772_9BACI</name>
<dbReference type="InterPro" id="IPR024702">
    <property type="entry name" value="Uncharacterised_YmfJ"/>
</dbReference>
<organism evidence="1 2">
    <name type="scientific">Salimicrobium halophilum</name>
    <dbReference type="NCBI Taxonomy" id="86666"/>
    <lineage>
        <taxon>Bacteria</taxon>
        <taxon>Bacillati</taxon>
        <taxon>Bacillota</taxon>
        <taxon>Bacilli</taxon>
        <taxon>Bacillales</taxon>
        <taxon>Bacillaceae</taxon>
        <taxon>Salimicrobium</taxon>
    </lineage>
</organism>
<proteinExistence type="predicted"/>